<evidence type="ECO:0000313" key="2">
    <source>
        <dbReference type="EMBL" id="TDQ78524.1"/>
    </source>
</evidence>
<evidence type="ECO:0000313" key="3">
    <source>
        <dbReference type="Proteomes" id="UP000295783"/>
    </source>
</evidence>
<protein>
    <submittedName>
        <fullName evidence="2">Uncharacterized protein</fullName>
    </submittedName>
</protein>
<name>A0A4R6WJ94_9PROT</name>
<dbReference type="RefSeq" id="WP_133615015.1">
    <property type="nucleotide sequence ID" value="NZ_SNYW01000013.1"/>
</dbReference>
<feature type="region of interest" description="Disordered" evidence="1">
    <location>
        <begin position="55"/>
        <end position="83"/>
    </location>
</feature>
<proteinExistence type="predicted"/>
<accession>A0A4R6WJ94</accession>
<dbReference type="AlphaFoldDB" id="A0A4R6WJ94"/>
<dbReference type="Proteomes" id="UP000295783">
    <property type="component" value="Unassembled WGS sequence"/>
</dbReference>
<feature type="compositionally biased region" description="Basic residues" evidence="1">
    <location>
        <begin position="57"/>
        <end position="66"/>
    </location>
</feature>
<organism evidence="2 3">
    <name type="scientific">Dongia mobilis</name>
    <dbReference type="NCBI Taxonomy" id="578943"/>
    <lineage>
        <taxon>Bacteria</taxon>
        <taxon>Pseudomonadati</taxon>
        <taxon>Pseudomonadota</taxon>
        <taxon>Alphaproteobacteria</taxon>
        <taxon>Rhodospirillales</taxon>
        <taxon>Dongiaceae</taxon>
        <taxon>Dongia</taxon>
    </lineage>
</organism>
<dbReference type="EMBL" id="SNYW01000013">
    <property type="protein sequence ID" value="TDQ78524.1"/>
    <property type="molecule type" value="Genomic_DNA"/>
</dbReference>
<comment type="caution">
    <text evidence="2">The sequence shown here is derived from an EMBL/GenBank/DDBJ whole genome shotgun (WGS) entry which is preliminary data.</text>
</comment>
<keyword evidence="3" id="KW-1185">Reference proteome</keyword>
<evidence type="ECO:0000256" key="1">
    <source>
        <dbReference type="SAM" id="MobiDB-lite"/>
    </source>
</evidence>
<reference evidence="2 3" key="1">
    <citation type="submission" date="2019-03" db="EMBL/GenBank/DDBJ databases">
        <title>Genomic Encyclopedia of Type Strains, Phase III (KMG-III): the genomes of soil and plant-associated and newly described type strains.</title>
        <authorList>
            <person name="Whitman W."/>
        </authorList>
    </citation>
    <scope>NUCLEOTIDE SEQUENCE [LARGE SCALE GENOMIC DNA]</scope>
    <source>
        <strain evidence="2 3">CGMCC 1.7660</strain>
    </source>
</reference>
<gene>
    <name evidence="2" type="ORF">A8950_3580</name>
</gene>
<sequence>MAVADMIPGLDDKALANLRENAARLSLTGSEAQKKQAATLTPLIDAELASRLAAKAKPARGGKRKAAVTATAAPGPLSGPLSS</sequence>